<name>A0AAP0K5V4_9MAGN</name>
<reference evidence="2 3" key="1">
    <citation type="submission" date="2024-01" db="EMBL/GenBank/DDBJ databases">
        <title>Genome assemblies of Stephania.</title>
        <authorList>
            <person name="Yang L."/>
        </authorList>
    </citation>
    <scope>NUCLEOTIDE SEQUENCE [LARGE SCALE GENOMIC DNA]</scope>
    <source>
        <strain evidence="2">QJT</strain>
        <tissue evidence="2">Leaf</tissue>
    </source>
</reference>
<accession>A0AAP0K5V4</accession>
<gene>
    <name evidence="2" type="ORF">Sjap_005180</name>
</gene>
<dbReference type="Proteomes" id="UP001417504">
    <property type="component" value="Unassembled WGS sequence"/>
</dbReference>
<protein>
    <submittedName>
        <fullName evidence="2">Uncharacterized protein</fullName>
    </submittedName>
</protein>
<feature type="region of interest" description="Disordered" evidence="1">
    <location>
        <begin position="300"/>
        <end position="327"/>
    </location>
</feature>
<sequence length="382" mass="43515">MLGKSMKILEVDKHSLMLSSFLTHVSVVINESRKSNCALKWAFERFSDEGKVMFKLLHVRARITTVPTPMYVVSKGKLSSVRPYTSEADGSTKYESSDTISCTDSDFTYDTSSQTGTYNTMCPDIQFSGSRISIRTSQIDWQSMNSDQVSISGAPTDSSSENQVDISIEIERLRTKLRHARGMYAMAQKETIDASRRRRTTDGADGTGRTSRWQRQAGSGQRRMGSEQKADKGRWRTETRADDEQMKHEITKQSVDNGGSENSTTKWRKKAKRLGGEAVALPRRISRNFHLRYCRRRSVKGQRRRRVQVLSAQKEQRVDEANRNEHKDGLYERRREGLMRQVLDATNRGANECTHSGRLARGCKQKWMHTRGAQGQNRLTGD</sequence>
<comment type="caution">
    <text evidence="2">The sequence shown here is derived from an EMBL/GenBank/DDBJ whole genome shotgun (WGS) entry which is preliminary data.</text>
</comment>
<feature type="compositionally biased region" description="Polar residues" evidence="1">
    <location>
        <begin position="252"/>
        <end position="265"/>
    </location>
</feature>
<proteinExistence type="predicted"/>
<organism evidence="2 3">
    <name type="scientific">Stephania japonica</name>
    <dbReference type="NCBI Taxonomy" id="461633"/>
    <lineage>
        <taxon>Eukaryota</taxon>
        <taxon>Viridiplantae</taxon>
        <taxon>Streptophyta</taxon>
        <taxon>Embryophyta</taxon>
        <taxon>Tracheophyta</taxon>
        <taxon>Spermatophyta</taxon>
        <taxon>Magnoliopsida</taxon>
        <taxon>Ranunculales</taxon>
        <taxon>Menispermaceae</taxon>
        <taxon>Menispermoideae</taxon>
        <taxon>Cissampelideae</taxon>
        <taxon>Stephania</taxon>
    </lineage>
</organism>
<feature type="region of interest" description="Disordered" evidence="1">
    <location>
        <begin position="188"/>
        <end position="273"/>
    </location>
</feature>
<evidence type="ECO:0000313" key="3">
    <source>
        <dbReference type="Proteomes" id="UP001417504"/>
    </source>
</evidence>
<keyword evidence="3" id="KW-1185">Reference proteome</keyword>
<evidence type="ECO:0000313" key="2">
    <source>
        <dbReference type="EMBL" id="KAK9145277.1"/>
    </source>
</evidence>
<dbReference type="EMBL" id="JBBNAE010000002">
    <property type="protein sequence ID" value="KAK9145277.1"/>
    <property type="molecule type" value="Genomic_DNA"/>
</dbReference>
<feature type="compositionally biased region" description="Basic and acidic residues" evidence="1">
    <location>
        <begin position="314"/>
        <end position="327"/>
    </location>
</feature>
<evidence type="ECO:0000256" key="1">
    <source>
        <dbReference type="SAM" id="MobiDB-lite"/>
    </source>
</evidence>
<feature type="compositionally biased region" description="Basic and acidic residues" evidence="1">
    <location>
        <begin position="224"/>
        <end position="251"/>
    </location>
</feature>
<dbReference type="AlphaFoldDB" id="A0AAP0K5V4"/>